<keyword evidence="1" id="KW-0521">NADP</keyword>
<protein>
    <recommendedName>
        <fullName evidence="3">NmrA-like domain-containing protein</fullName>
    </recommendedName>
</protein>
<organism evidence="4 5">
    <name type="scientific">Gymnopilus dilepis</name>
    <dbReference type="NCBI Taxonomy" id="231916"/>
    <lineage>
        <taxon>Eukaryota</taxon>
        <taxon>Fungi</taxon>
        <taxon>Dikarya</taxon>
        <taxon>Basidiomycota</taxon>
        <taxon>Agaricomycotina</taxon>
        <taxon>Agaricomycetes</taxon>
        <taxon>Agaricomycetidae</taxon>
        <taxon>Agaricales</taxon>
        <taxon>Agaricineae</taxon>
        <taxon>Hymenogastraceae</taxon>
        <taxon>Gymnopilus</taxon>
    </lineage>
</organism>
<evidence type="ECO:0000259" key="3">
    <source>
        <dbReference type="Pfam" id="PF05368"/>
    </source>
</evidence>
<evidence type="ECO:0000256" key="2">
    <source>
        <dbReference type="ARBA" id="ARBA00023002"/>
    </source>
</evidence>
<evidence type="ECO:0000313" key="4">
    <source>
        <dbReference type="EMBL" id="PPQ72539.1"/>
    </source>
</evidence>
<reference evidence="4 5" key="1">
    <citation type="journal article" date="2018" name="Evol. Lett.">
        <title>Horizontal gene cluster transfer increased hallucinogenic mushroom diversity.</title>
        <authorList>
            <person name="Reynolds H.T."/>
            <person name="Vijayakumar V."/>
            <person name="Gluck-Thaler E."/>
            <person name="Korotkin H.B."/>
            <person name="Matheny P.B."/>
            <person name="Slot J.C."/>
        </authorList>
    </citation>
    <scope>NUCLEOTIDE SEQUENCE [LARGE SCALE GENOMIC DNA]</scope>
    <source>
        <strain evidence="4 5">SRW20</strain>
    </source>
</reference>
<dbReference type="AlphaFoldDB" id="A0A409W1Y9"/>
<feature type="domain" description="NmrA-like" evidence="3">
    <location>
        <begin position="3"/>
        <end position="242"/>
    </location>
</feature>
<dbReference type="GO" id="GO:0016491">
    <property type="term" value="F:oxidoreductase activity"/>
    <property type="evidence" value="ECO:0007669"/>
    <property type="project" value="UniProtKB-KW"/>
</dbReference>
<dbReference type="SUPFAM" id="SSF51735">
    <property type="entry name" value="NAD(P)-binding Rossmann-fold domains"/>
    <property type="match status" value="1"/>
</dbReference>
<accession>A0A409W1Y9</accession>
<dbReference type="OrthoDB" id="9974981at2759"/>
<dbReference type="PANTHER" id="PTHR47706">
    <property type="entry name" value="NMRA-LIKE FAMILY PROTEIN"/>
    <property type="match status" value="1"/>
</dbReference>
<evidence type="ECO:0000256" key="1">
    <source>
        <dbReference type="ARBA" id="ARBA00022857"/>
    </source>
</evidence>
<keyword evidence="5" id="KW-1185">Reference proteome</keyword>
<dbReference type="EMBL" id="NHYE01005452">
    <property type="protein sequence ID" value="PPQ72539.1"/>
    <property type="molecule type" value="Genomic_DNA"/>
</dbReference>
<dbReference type="Gene3D" id="3.40.50.720">
    <property type="entry name" value="NAD(P)-binding Rossmann-like Domain"/>
    <property type="match status" value="1"/>
</dbReference>
<gene>
    <name evidence="4" type="ORF">CVT26_004017</name>
</gene>
<sequence>MTYSVLLLGATGTIGSQIALKLAKYKDQLGRVAFLTPSADGGAEKEARYKNVPIPRVVGSYEDPASYKGFDIVISAVGDPLCEAQIKYIDASFEGGVKHFYPAEFGVNLTRPEPQSELYFENKLKVRKHLEEKVSKDASKGYTYILVGMFSDVILGYNILGLSDDKKSAAFLGEPNAKVTSTHSDDVGSIVVLSLLPSHLKSLSERREVALGGSTLTNAEYFDVVSKTLGHDIQVQYLSKESSYEYEKEQKALGNDFMYRLTSLRRTIGFGGAVLGHVDNDSYPEIKAKTWEETVKAFFA</sequence>
<evidence type="ECO:0000313" key="5">
    <source>
        <dbReference type="Proteomes" id="UP000284706"/>
    </source>
</evidence>
<proteinExistence type="predicted"/>
<dbReference type="Proteomes" id="UP000284706">
    <property type="component" value="Unassembled WGS sequence"/>
</dbReference>
<comment type="caution">
    <text evidence="4">The sequence shown here is derived from an EMBL/GenBank/DDBJ whole genome shotgun (WGS) entry which is preliminary data.</text>
</comment>
<keyword evidence="2" id="KW-0560">Oxidoreductase</keyword>
<dbReference type="Pfam" id="PF05368">
    <property type="entry name" value="NmrA"/>
    <property type="match status" value="1"/>
</dbReference>
<dbReference type="InterPro" id="IPR051609">
    <property type="entry name" value="NmrA/Isoflavone_reductase-like"/>
</dbReference>
<name>A0A409W1Y9_9AGAR</name>
<dbReference type="InterPro" id="IPR008030">
    <property type="entry name" value="NmrA-like"/>
</dbReference>
<dbReference type="InterPro" id="IPR036291">
    <property type="entry name" value="NAD(P)-bd_dom_sf"/>
</dbReference>
<dbReference type="PANTHER" id="PTHR47706:SF11">
    <property type="entry name" value="ISOFLAVONE REDUCTASE FAMILY PROTEIN (AFU_ORTHOLOGUE AFUA_1G12510)"/>
    <property type="match status" value="1"/>
</dbReference>
<dbReference type="STRING" id="231916.A0A409W1Y9"/>
<dbReference type="Gene3D" id="3.90.25.10">
    <property type="entry name" value="UDP-galactose 4-epimerase, domain 1"/>
    <property type="match status" value="1"/>
</dbReference>
<dbReference type="InParanoid" id="A0A409W1Y9"/>